<dbReference type="GO" id="GO:0004673">
    <property type="term" value="F:protein histidine kinase activity"/>
    <property type="evidence" value="ECO:0007669"/>
    <property type="project" value="UniProtKB-EC"/>
</dbReference>
<accession>A0A1I5VDD9</accession>
<dbReference type="Gene3D" id="1.20.5.1930">
    <property type="match status" value="1"/>
</dbReference>
<dbReference type="SUPFAM" id="SSF55874">
    <property type="entry name" value="ATPase domain of HSP90 chaperone/DNA topoisomerase II/histidine kinase"/>
    <property type="match status" value="1"/>
</dbReference>
<dbReference type="Pfam" id="PF02518">
    <property type="entry name" value="HATPase_c"/>
    <property type="match status" value="1"/>
</dbReference>
<dbReference type="InterPro" id="IPR001610">
    <property type="entry name" value="PAC"/>
</dbReference>
<dbReference type="STRING" id="1227077.SAMN04515668_1290"/>
<feature type="coiled-coil region" evidence="6">
    <location>
        <begin position="28"/>
        <end position="69"/>
    </location>
</feature>
<feature type="domain" description="PAC" evidence="9">
    <location>
        <begin position="264"/>
        <end position="316"/>
    </location>
</feature>
<dbReference type="PRINTS" id="PR00344">
    <property type="entry name" value="BCTRLSENSOR"/>
</dbReference>
<evidence type="ECO:0000256" key="1">
    <source>
        <dbReference type="ARBA" id="ARBA00000085"/>
    </source>
</evidence>
<dbReference type="InterPro" id="IPR013655">
    <property type="entry name" value="PAS_fold_3"/>
</dbReference>
<dbReference type="InterPro" id="IPR036890">
    <property type="entry name" value="HATPase_C_sf"/>
</dbReference>
<feature type="domain" description="PAS" evidence="8">
    <location>
        <begin position="64"/>
        <end position="134"/>
    </location>
</feature>
<keyword evidence="4" id="KW-0808">Transferase</keyword>
<dbReference type="AlphaFoldDB" id="A0A1I5VDD9"/>
<evidence type="ECO:0000259" key="7">
    <source>
        <dbReference type="PROSITE" id="PS50109"/>
    </source>
</evidence>
<evidence type="ECO:0000256" key="5">
    <source>
        <dbReference type="ARBA" id="ARBA00022777"/>
    </source>
</evidence>
<dbReference type="Pfam" id="PF08448">
    <property type="entry name" value="PAS_4"/>
    <property type="match status" value="2"/>
</dbReference>
<dbReference type="InterPro" id="IPR035965">
    <property type="entry name" value="PAS-like_dom_sf"/>
</dbReference>
<dbReference type="InterPro" id="IPR013656">
    <property type="entry name" value="PAS_4"/>
</dbReference>
<dbReference type="InterPro" id="IPR000014">
    <property type="entry name" value="PAS"/>
</dbReference>
<keyword evidence="3" id="KW-0597">Phosphoprotein</keyword>
<comment type="catalytic activity">
    <reaction evidence="1">
        <text>ATP + protein L-histidine = ADP + protein N-phospho-L-histidine.</text>
        <dbReference type="EC" id="2.7.13.3"/>
    </reaction>
</comment>
<evidence type="ECO:0000256" key="4">
    <source>
        <dbReference type="ARBA" id="ARBA00022679"/>
    </source>
</evidence>
<keyword evidence="5" id="KW-0418">Kinase</keyword>
<reference evidence="11" key="1">
    <citation type="submission" date="2016-10" db="EMBL/GenBank/DDBJ databases">
        <authorList>
            <person name="Varghese N."/>
            <person name="Submissions S."/>
        </authorList>
    </citation>
    <scope>NUCLEOTIDE SEQUENCE [LARGE SCALE GENOMIC DNA]</scope>
    <source>
        <strain evidence="11">OR362-8,ATCC BAA-1266,JCM 13504</strain>
    </source>
</reference>
<dbReference type="CDD" id="cd00130">
    <property type="entry name" value="PAS"/>
    <property type="match status" value="3"/>
</dbReference>
<evidence type="ECO:0000313" key="11">
    <source>
        <dbReference type="Proteomes" id="UP000199029"/>
    </source>
</evidence>
<dbReference type="PROSITE" id="PS50113">
    <property type="entry name" value="PAC"/>
    <property type="match status" value="1"/>
</dbReference>
<gene>
    <name evidence="10" type="ORF">SAMN04515668_1290</name>
</gene>
<dbReference type="PROSITE" id="PS50109">
    <property type="entry name" value="HIS_KIN"/>
    <property type="match status" value="1"/>
</dbReference>
<dbReference type="SMART" id="SM00086">
    <property type="entry name" value="PAC"/>
    <property type="match status" value="2"/>
</dbReference>
<evidence type="ECO:0000259" key="9">
    <source>
        <dbReference type="PROSITE" id="PS50113"/>
    </source>
</evidence>
<evidence type="ECO:0000256" key="2">
    <source>
        <dbReference type="ARBA" id="ARBA00012438"/>
    </source>
</evidence>
<dbReference type="PANTHER" id="PTHR43304:SF1">
    <property type="entry name" value="PAC DOMAIN-CONTAINING PROTEIN"/>
    <property type="match status" value="1"/>
</dbReference>
<dbReference type="InterPro" id="IPR003594">
    <property type="entry name" value="HATPase_dom"/>
</dbReference>
<evidence type="ECO:0000256" key="3">
    <source>
        <dbReference type="ARBA" id="ARBA00022553"/>
    </source>
</evidence>
<dbReference type="Gene3D" id="3.30.450.20">
    <property type="entry name" value="PAS domain"/>
    <property type="match status" value="3"/>
</dbReference>
<evidence type="ECO:0000313" key="10">
    <source>
        <dbReference type="EMBL" id="SFQ05490.1"/>
    </source>
</evidence>
<feature type="domain" description="Histidine kinase" evidence="7">
    <location>
        <begin position="681"/>
        <end position="771"/>
    </location>
</feature>
<dbReference type="EC" id="2.7.13.3" evidence="2"/>
<feature type="domain" description="PAS" evidence="8">
    <location>
        <begin position="432"/>
        <end position="480"/>
    </location>
</feature>
<dbReference type="Gene3D" id="3.30.565.10">
    <property type="entry name" value="Histidine kinase-like ATPase, C-terminal domain"/>
    <property type="match status" value="1"/>
</dbReference>
<dbReference type="Gene3D" id="2.10.70.100">
    <property type="match status" value="1"/>
</dbReference>
<dbReference type="NCBIfam" id="TIGR00229">
    <property type="entry name" value="sensory_box"/>
    <property type="match status" value="2"/>
</dbReference>
<dbReference type="OrthoDB" id="5401121at2"/>
<name>A0A1I5VDD9_HYMAR</name>
<dbReference type="PANTHER" id="PTHR43304">
    <property type="entry name" value="PHYTOCHROME-LIKE PROTEIN CPH1"/>
    <property type="match status" value="1"/>
</dbReference>
<dbReference type="Pfam" id="PF08447">
    <property type="entry name" value="PAS_3"/>
    <property type="match status" value="1"/>
</dbReference>
<organism evidence="10 11">
    <name type="scientific">Hymenobacter arizonensis</name>
    <name type="common">Siccationidurans arizonensis</name>
    <dbReference type="NCBI Taxonomy" id="1227077"/>
    <lineage>
        <taxon>Bacteria</taxon>
        <taxon>Pseudomonadati</taxon>
        <taxon>Bacteroidota</taxon>
        <taxon>Cytophagia</taxon>
        <taxon>Cytophagales</taxon>
        <taxon>Hymenobacteraceae</taxon>
        <taxon>Hymenobacter</taxon>
    </lineage>
</organism>
<dbReference type="InterPro" id="IPR004358">
    <property type="entry name" value="Sig_transdc_His_kin-like_C"/>
</dbReference>
<dbReference type="PROSITE" id="PS50112">
    <property type="entry name" value="PAS"/>
    <property type="match status" value="2"/>
</dbReference>
<dbReference type="InterPro" id="IPR000700">
    <property type="entry name" value="PAS-assoc_C"/>
</dbReference>
<proteinExistence type="predicted"/>
<dbReference type="InterPro" id="IPR005467">
    <property type="entry name" value="His_kinase_dom"/>
</dbReference>
<dbReference type="Proteomes" id="UP000199029">
    <property type="component" value="Unassembled WGS sequence"/>
</dbReference>
<dbReference type="RefSeq" id="WP_092670105.1">
    <property type="nucleotide sequence ID" value="NZ_FOXS01000001.1"/>
</dbReference>
<evidence type="ECO:0000256" key="6">
    <source>
        <dbReference type="SAM" id="Coils"/>
    </source>
</evidence>
<keyword evidence="11" id="KW-1185">Reference proteome</keyword>
<dbReference type="SMART" id="SM00387">
    <property type="entry name" value="HATPase_c"/>
    <property type="match status" value="1"/>
</dbReference>
<keyword evidence="6" id="KW-0175">Coiled coil</keyword>
<evidence type="ECO:0000259" key="8">
    <source>
        <dbReference type="PROSITE" id="PS50112"/>
    </source>
</evidence>
<dbReference type="EMBL" id="FOXS01000001">
    <property type="protein sequence ID" value="SFQ05490.1"/>
    <property type="molecule type" value="Genomic_DNA"/>
</dbReference>
<dbReference type="InterPro" id="IPR052162">
    <property type="entry name" value="Sensor_kinase/Photoreceptor"/>
</dbReference>
<protein>
    <recommendedName>
        <fullName evidence="2">histidine kinase</fullName>
        <ecNumber evidence="2">2.7.13.3</ecNumber>
    </recommendedName>
</protein>
<sequence>MPNPSAPSTPAPPGTFAEEQRLIEALQLHQLELEMQNEQLAATHLAAEAARAQAEAARAQAEAARAQFAALYDFAPAALFTVGTDGTIAQLNERAGRLLGTTAGQLSGRRLLLFVSPESRDAFLEFFGTVLSTRQRHAAEFVLQTAAGSRLVAHVDGVVGTNLAGAPAVQLAVMDITPLSEEVERRQRSDDRLNLALAASGTGVWVWAFATNALEWDAQAQACFGRPHDPSPTSFAVLQDAVHPTDVVLMQQALQATIRHGLPLDIEHRVLWPDGSVHYLAAHAKVQYDAQGRPECLVGLVRDVTERCLAEEALRYRNRQFQEFLQNLPVVFMRLSAAGECLELTGAGLHRLSLPDNSLQGRTVYEAFPALTEPMQRMLSGQPVSFLGSTDTPQQRVHFQNHGFFDEHSQQGVLFSIDVTESEQAKAQLCEEQKFTKSLLDHHVDCVAAFDHAGRLTAWNRAMQALTGRPEAEALGQDVFACLPFSRDSPPGHIVEHLLDAGTRRPRFQQAFSLDGPPRDFELTAIPLPNPKAADKSGGLLLLRDVTERNRLHATAASFKAQQQAETFRMILMAQEVERKRIAEALHNGVGQLLYATKLHLEKHGSAPTAATTTEALELLETAIKATRTVSFELTPGILEDFGLAVALQKLAKSVAPAKLLLSLYLTGLERPLPQVLTVAIYRMVQELLNNVIKHSRAEEATLHVAYEDNHVHISMEDDGGGFNVATAVGSAQGIGLAGLYNRAALLGGHFELVSRPGRGTIASLSLPVIQPEQNPT</sequence>
<dbReference type="SMART" id="SM00091">
    <property type="entry name" value="PAS"/>
    <property type="match status" value="4"/>
</dbReference>
<dbReference type="SUPFAM" id="SSF55785">
    <property type="entry name" value="PYP-like sensor domain (PAS domain)"/>
    <property type="match status" value="4"/>
</dbReference>
<dbReference type="CDD" id="cd16917">
    <property type="entry name" value="HATPase_UhpB-NarQ-NarX-like"/>
    <property type="match status" value="1"/>
</dbReference>